<dbReference type="RefSeq" id="WP_180284216.1">
    <property type="nucleotide sequence ID" value="NZ_JABFDB010000018.1"/>
</dbReference>
<evidence type="ECO:0000256" key="10">
    <source>
        <dbReference type="SAM" id="MobiDB-lite"/>
    </source>
</evidence>
<dbReference type="InterPro" id="IPR010129">
    <property type="entry name" value="T1SS_HlyD"/>
</dbReference>
<keyword evidence="5 9" id="KW-0997">Cell inner membrane</keyword>
<dbReference type="PROSITE" id="PS00543">
    <property type="entry name" value="HLYD_FAMILY"/>
    <property type="match status" value="1"/>
</dbReference>
<sequence length="453" mass="49932">MSAGTNSDGPARPPAAPRPRTATVSEFQSDAVALEERPPPRAARAILHTVVAIVLTFMLWASLAETDRIVVATGRVVTTKPLIVVQPLETGVIRSLDVTMGAAVREGDRLATLDATFVQADAAGLRERLDSLTAEGDRLRTEIDGVPFPVASGDPIRGFQARLMEQRRAERRARLSSLDSTIAKLEASIASNRGLQASLRERLKVSEQILAMREELLRRSVGSQLTVMEARLAVLGIREQLAAKAGEERDLEHEARRAVHERDSFLQESRRTDSDRLLAVTREIDSVTQELAKADRRSTLVDLRAPSDGVVLEIAQRSVGSVARGGDPLITLVPMNVPTEVEAEVEAADIGRVRSGDLARLKLEALPFQQHGHLEGTIRVVTEDVFRPEEDRKRTVYRCRIAIERSALRNLPEGFRLIPGMIVSSEILVGRRTVLSYFLNPVLRVFDESLREP</sequence>
<protein>
    <recommendedName>
        <fullName evidence="9">Membrane fusion protein (MFP) family protein</fullName>
    </recommendedName>
</protein>
<comment type="subcellular location">
    <subcellularLocation>
        <location evidence="1 9">Cell inner membrane</location>
        <topology evidence="1 9">Single-pass membrane protein</topology>
    </subcellularLocation>
</comment>
<dbReference type="PANTHER" id="PTHR30386:SF26">
    <property type="entry name" value="TRANSPORT PROTEIN COMB"/>
    <property type="match status" value="1"/>
</dbReference>
<feature type="domain" description="AprE-like beta-barrel" evidence="12">
    <location>
        <begin position="341"/>
        <end position="428"/>
    </location>
</feature>
<feature type="region of interest" description="Disordered" evidence="10">
    <location>
        <begin position="1"/>
        <end position="24"/>
    </location>
</feature>
<reference evidence="13 14" key="1">
    <citation type="submission" date="2020-05" db="EMBL/GenBank/DDBJ databases">
        <title>Azospirillum oleiclasticum sp. nov, a nitrogen-fixing and heavy crude oil-emulsifying bacterium isolated from the crude oil of Yumen Oilfield.</title>
        <authorList>
            <person name="Wu D."/>
            <person name="Cai M."/>
            <person name="Zhang X."/>
        </authorList>
    </citation>
    <scope>NUCLEOTIDE SEQUENCE [LARGE SCALE GENOMIC DNA]</scope>
    <source>
        <strain evidence="13 14">ROY-1-1-2</strain>
    </source>
</reference>
<evidence type="ECO:0000256" key="1">
    <source>
        <dbReference type="ARBA" id="ARBA00004377"/>
    </source>
</evidence>
<gene>
    <name evidence="13" type="ORF">HND93_22240</name>
</gene>
<dbReference type="PANTHER" id="PTHR30386">
    <property type="entry name" value="MEMBRANE FUSION SUBUNIT OF EMRAB-TOLC MULTIDRUG EFFLUX PUMP"/>
    <property type="match status" value="1"/>
</dbReference>
<name>A0ABX2TDW9_9PROT</name>
<evidence type="ECO:0000259" key="12">
    <source>
        <dbReference type="Pfam" id="PF26002"/>
    </source>
</evidence>
<dbReference type="Pfam" id="PF26002">
    <property type="entry name" value="Beta-barrel_AprE"/>
    <property type="match status" value="1"/>
</dbReference>
<keyword evidence="4 9" id="KW-1003">Cell membrane</keyword>
<evidence type="ECO:0000259" key="11">
    <source>
        <dbReference type="Pfam" id="PF25994"/>
    </source>
</evidence>
<feature type="domain" description="AprE-like long alpha-helical hairpin" evidence="11">
    <location>
        <begin position="118"/>
        <end position="295"/>
    </location>
</feature>
<comment type="similarity">
    <text evidence="2 9">Belongs to the membrane fusion protein (MFP) (TC 8.A.1) family.</text>
</comment>
<organism evidence="13 14">
    <name type="scientific">Azospirillum oleiclasticum</name>
    <dbReference type="NCBI Taxonomy" id="2735135"/>
    <lineage>
        <taxon>Bacteria</taxon>
        <taxon>Pseudomonadati</taxon>
        <taxon>Pseudomonadota</taxon>
        <taxon>Alphaproteobacteria</taxon>
        <taxon>Rhodospirillales</taxon>
        <taxon>Azospirillaceae</taxon>
        <taxon>Azospirillum</taxon>
    </lineage>
</organism>
<dbReference type="InterPro" id="IPR050739">
    <property type="entry name" value="MFP"/>
</dbReference>
<dbReference type="Pfam" id="PF25994">
    <property type="entry name" value="HH_AprE"/>
    <property type="match status" value="1"/>
</dbReference>
<comment type="caution">
    <text evidence="13">The sequence shown here is derived from an EMBL/GenBank/DDBJ whole genome shotgun (WGS) entry which is preliminary data.</text>
</comment>
<evidence type="ECO:0000256" key="7">
    <source>
        <dbReference type="ARBA" id="ARBA00022989"/>
    </source>
</evidence>
<dbReference type="EMBL" id="JABFDB010000018">
    <property type="protein sequence ID" value="NYZ22438.1"/>
    <property type="molecule type" value="Genomic_DNA"/>
</dbReference>
<evidence type="ECO:0000313" key="13">
    <source>
        <dbReference type="EMBL" id="NYZ22438.1"/>
    </source>
</evidence>
<keyword evidence="8" id="KW-0472">Membrane</keyword>
<dbReference type="InterPro" id="IPR058982">
    <property type="entry name" value="Beta-barrel_AprE"/>
</dbReference>
<dbReference type="Proteomes" id="UP000584642">
    <property type="component" value="Unassembled WGS sequence"/>
</dbReference>
<evidence type="ECO:0000313" key="14">
    <source>
        <dbReference type="Proteomes" id="UP000584642"/>
    </source>
</evidence>
<dbReference type="NCBIfam" id="TIGR01843">
    <property type="entry name" value="type_I_hlyD"/>
    <property type="match status" value="1"/>
</dbReference>
<dbReference type="InterPro" id="IPR006144">
    <property type="entry name" value="Secretion_HlyD_CS"/>
</dbReference>
<keyword evidence="6" id="KW-0812">Transmembrane</keyword>
<evidence type="ECO:0000256" key="9">
    <source>
        <dbReference type="RuleBase" id="RU365093"/>
    </source>
</evidence>
<evidence type="ECO:0000256" key="3">
    <source>
        <dbReference type="ARBA" id="ARBA00022448"/>
    </source>
</evidence>
<evidence type="ECO:0000256" key="2">
    <source>
        <dbReference type="ARBA" id="ARBA00009477"/>
    </source>
</evidence>
<dbReference type="InterPro" id="IPR058781">
    <property type="entry name" value="HH_AprE-like"/>
</dbReference>
<evidence type="ECO:0000256" key="8">
    <source>
        <dbReference type="ARBA" id="ARBA00023136"/>
    </source>
</evidence>
<keyword evidence="7" id="KW-1133">Transmembrane helix</keyword>
<keyword evidence="14" id="KW-1185">Reference proteome</keyword>
<evidence type="ECO:0000256" key="5">
    <source>
        <dbReference type="ARBA" id="ARBA00022519"/>
    </source>
</evidence>
<evidence type="ECO:0000256" key="6">
    <source>
        <dbReference type="ARBA" id="ARBA00022692"/>
    </source>
</evidence>
<proteinExistence type="inferred from homology"/>
<keyword evidence="3 9" id="KW-0813">Transport</keyword>
<dbReference type="PRINTS" id="PR01490">
    <property type="entry name" value="RTXTOXIND"/>
</dbReference>
<accession>A0ABX2TDW9</accession>
<dbReference type="Gene3D" id="2.40.30.170">
    <property type="match status" value="1"/>
</dbReference>
<evidence type="ECO:0000256" key="4">
    <source>
        <dbReference type="ARBA" id="ARBA00022475"/>
    </source>
</evidence>